<evidence type="ECO:0000256" key="1">
    <source>
        <dbReference type="SAM" id="MobiDB-lite"/>
    </source>
</evidence>
<name>A0ABT7LN23_9BURK</name>
<reference evidence="2 3" key="1">
    <citation type="submission" date="2023-06" db="EMBL/GenBank/DDBJ databases">
        <title>Pelomonas sp. APW6 16S ribosomal RNA gene genome sequencing and assembly.</title>
        <authorList>
            <person name="Woo H."/>
        </authorList>
    </citation>
    <scope>NUCLEOTIDE SEQUENCE [LARGE SCALE GENOMIC DNA]</scope>
    <source>
        <strain evidence="2 3">APW6</strain>
    </source>
</reference>
<evidence type="ECO:0000313" key="3">
    <source>
        <dbReference type="Proteomes" id="UP001238603"/>
    </source>
</evidence>
<keyword evidence="3" id="KW-1185">Reference proteome</keyword>
<organism evidence="2 3">
    <name type="scientific">Roseateles subflavus</name>
    <dbReference type="NCBI Taxonomy" id="3053353"/>
    <lineage>
        <taxon>Bacteria</taxon>
        <taxon>Pseudomonadati</taxon>
        <taxon>Pseudomonadota</taxon>
        <taxon>Betaproteobacteria</taxon>
        <taxon>Burkholderiales</taxon>
        <taxon>Sphaerotilaceae</taxon>
        <taxon>Roseateles</taxon>
    </lineage>
</organism>
<gene>
    <name evidence="2" type="ORF">QRD43_20395</name>
</gene>
<evidence type="ECO:0000313" key="2">
    <source>
        <dbReference type="EMBL" id="MDL5034273.1"/>
    </source>
</evidence>
<dbReference type="RefSeq" id="WP_285984349.1">
    <property type="nucleotide sequence ID" value="NZ_JASVDS010000008.1"/>
</dbReference>
<feature type="region of interest" description="Disordered" evidence="1">
    <location>
        <begin position="1"/>
        <end position="31"/>
    </location>
</feature>
<sequence length="334" mass="37714">MTTLLDQDLAPHQATARATRPQSQGRQSSWHDVRSVDVYSRHNQPVAVVVWRGDSSEPFMALKRNDDGRLIHVSPDDLPTHDKLESYASPHVVLTTHSQEVVRNFSLYREHEEVPFLHVEGPAHPVHQHLFNKRSSGIFANDFRDRDGLPVGDTFGASLRAFVHGRDARDWPLARTAQWIATYSSDEMANLMGRPPLDDDAFDAYVASEQYQLIERVAVMEAFLLRAARRLHALDAEQSASINADAALPDVKQKAWAFLYDQFGTSTADLRKFFSETADFRDQSPQERERLAAVAIALVDSARDVTKIEQAEQLSTIHTSFDEDEDIIEDRPQG</sequence>
<protein>
    <submittedName>
        <fullName evidence="2">Uncharacterized protein</fullName>
    </submittedName>
</protein>
<dbReference type="EMBL" id="JASVDS010000008">
    <property type="protein sequence ID" value="MDL5034273.1"/>
    <property type="molecule type" value="Genomic_DNA"/>
</dbReference>
<dbReference type="Proteomes" id="UP001238603">
    <property type="component" value="Unassembled WGS sequence"/>
</dbReference>
<accession>A0ABT7LN23</accession>
<proteinExistence type="predicted"/>
<comment type="caution">
    <text evidence="2">The sequence shown here is derived from an EMBL/GenBank/DDBJ whole genome shotgun (WGS) entry which is preliminary data.</text>
</comment>